<dbReference type="SUPFAM" id="SSF55424">
    <property type="entry name" value="FAD/NAD-linked reductases, dimerisation (C-terminal) domain"/>
    <property type="match status" value="1"/>
</dbReference>
<dbReference type="EMBL" id="QDGZ01000002">
    <property type="protein sequence ID" value="PVG83562.1"/>
    <property type="molecule type" value="Genomic_DNA"/>
</dbReference>
<evidence type="ECO:0000256" key="1">
    <source>
        <dbReference type="ARBA" id="ARBA00001974"/>
    </source>
</evidence>
<dbReference type="PANTHER" id="PTHR43557:SF2">
    <property type="entry name" value="RIESKE DOMAIN-CONTAINING PROTEIN-RELATED"/>
    <property type="match status" value="1"/>
</dbReference>
<keyword evidence="2" id="KW-0285">Flavoprotein</keyword>
<dbReference type="Proteomes" id="UP000246018">
    <property type="component" value="Unassembled WGS sequence"/>
</dbReference>
<evidence type="ECO:0000256" key="3">
    <source>
        <dbReference type="ARBA" id="ARBA00022827"/>
    </source>
</evidence>
<sequence length="474" mass="51378">MHCTGHTATHDASRQHPGVMTKVMWSLRRSMLCDARHSTSNVWSKCQANVRFELHRSPLDHPEQSRYNKQPLVCMRRGASMDFPPERIVIIGGGVSAARTAQAIRDLDERCTITVLSEESLPPYDRPPLSKEALLTEPAPPPTTLLSLEEAAARGIDLRLGHRVVGLEAEARLLEVDGADGPVPYDKLVIATGTRARSLPALQGVPRVHHLRTAEDAARIRSSLESNERLVLIGGGFIGLEVAAAARARGVEVTVVEVAPRPLAGVLGEELATCLQQWHSDRGVRFHCGVSITGALDRGTHVELSLDDGTELEAGCVVLGVGVHRDLDWIARAGVATHVGVVCDHDGRTNVAEVFAAGDIACAHDGDVCRPVSHWTAAIESGQRVAHGLLGLEQEEEIDEAYFWSYQGDLRLMSVGHRTPLAEMHLVSGDLASGKFVVEWREGDKVVGAVAANSARDFLHSRMALRRSKEALAR</sequence>
<dbReference type="Pfam" id="PF14759">
    <property type="entry name" value="Reductase_C"/>
    <property type="match status" value="1"/>
</dbReference>
<evidence type="ECO:0000259" key="5">
    <source>
        <dbReference type="Pfam" id="PF07992"/>
    </source>
</evidence>
<dbReference type="Pfam" id="PF07992">
    <property type="entry name" value="Pyr_redox_2"/>
    <property type="match status" value="1"/>
</dbReference>
<evidence type="ECO:0000313" key="7">
    <source>
        <dbReference type="EMBL" id="PVG83562.1"/>
    </source>
</evidence>
<accession>A0A2T8FCX6</accession>
<feature type="domain" description="FAD/NAD(P)-binding" evidence="5">
    <location>
        <begin position="87"/>
        <end position="382"/>
    </location>
</feature>
<gene>
    <name evidence="7" type="ORF">DDE18_04305</name>
</gene>
<dbReference type="AlphaFoldDB" id="A0A2T8FCX6"/>
<evidence type="ECO:0000259" key="6">
    <source>
        <dbReference type="Pfam" id="PF14759"/>
    </source>
</evidence>
<comment type="caution">
    <text evidence="7">The sequence shown here is derived from an EMBL/GenBank/DDBJ whole genome shotgun (WGS) entry which is preliminary data.</text>
</comment>
<dbReference type="InterPro" id="IPR050446">
    <property type="entry name" value="FAD-oxidoreductase/Apoptosis"/>
</dbReference>
<protein>
    <submittedName>
        <fullName evidence="7">Ferredoxin reductase</fullName>
    </submittedName>
</protein>
<dbReference type="PRINTS" id="PR00368">
    <property type="entry name" value="FADPNR"/>
</dbReference>
<reference evidence="7 8" key="1">
    <citation type="submission" date="2018-04" db="EMBL/GenBank/DDBJ databases">
        <title>Genome of Nocardioides gansuensis WSJ-1.</title>
        <authorList>
            <person name="Wu S."/>
            <person name="Wang G."/>
        </authorList>
    </citation>
    <scope>NUCLEOTIDE SEQUENCE [LARGE SCALE GENOMIC DNA]</scope>
    <source>
        <strain evidence="7 8">WSJ-1</strain>
    </source>
</reference>
<dbReference type="GO" id="GO:0005737">
    <property type="term" value="C:cytoplasm"/>
    <property type="evidence" value="ECO:0007669"/>
    <property type="project" value="TreeGrafter"/>
</dbReference>
<evidence type="ECO:0000313" key="8">
    <source>
        <dbReference type="Proteomes" id="UP000246018"/>
    </source>
</evidence>
<dbReference type="PRINTS" id="PR00411">
    <property type="entry name" value="PNDRDTASEI"/>
</dbReference>
<dbReference type="InterPro" id="IPR016156">
    <property type="entry name" value="FAD/NAD-linked_Rdtase_dimer_sf"/>
</dbReference>
<keyword evidence="4" id="KW-0560">Oxidoreductase</keyword>
<organism evidence="7 8">
    <name type="scientific">Nocardioides gansuensis</name>
    <dbReference type="NCBI Taxonomy" id="2138300"/>
    <lineage>
        <taxon>Bacteria</taxon>
        <taxon>Bacillati</taxon>
        <taxon>Actinomycetota</taxon>
        <taxon>Actinomycetes</taxon>
        <taxon>Propionibacteriales</taxon>
        <taxon>Nocardioidaceae</taxon>
        <taxon>Nocardioides</taxon>
    </lineage>
</organism>
<dbReference type="InterPro" id="IPR023753">
    <property type="entry name" value="FAD/NAD-binding_dom"/>
</dbReference>
<dbReference type="SUPFAM" id="SSF51905">
    <property type="entry name" value="FAD/NAD(P)-binding domain"/>
    <property type="match status" value="2"/>
</dbReference>
<evidence type="ECO:0000256" key="4">
    <source>
        <dbReference type="ARBA" id="ARBA00023002"/>
    </source>
</evidence>
<dbReference type="GO" id="GO:0016651">
    <property type="term" value="F:oxidoreductase activity, acting on NAD(P)H"/>
    <property type="evidence" value="ECO:0007669"/>
    <property type="project" value="TreeGrafter"/>
</dbReference>
<keyword evidence="8" id="KW-1185">Reference proteome</keyword>
<dbReference type="InterPro" id="IPR036188">
    <property type="entry name" value="FAD/NAD-bd_sf"/>
</dbReference>
<dbReference type="PANTHER" id="PTHR43557">
    <property type="entry name" value="APOPTOSIS-INDUCING FACTOR 1"/>
    <property type="match status" value="1"/>
</dbReference>
<feature type="domain" description="Reductase C-terminal" evidence="6">
    <location>
        <begin position="402"/>
        <end position="470"/>
    </location>
</feature>
<dbReference type="InterPro" id="IPR028202">
    <property type="entry name" value="Reductase_C"/>
</dbReference>
<comment type="cofactor">
    <cofactor evidence="1">
        <name>FAD</name>
        <dbReference type="ChEBI" id="CHEBI:57692"/>
    </cofactor>
</comment>
<dbReference type="Gene3D" id="3.50.50.60">
    <property type="entry name" value="FAD/NAD(P)-binding domain"/>
    <property type="match status" value="2"/>
</dbReference>
<name>A0A2T8FCX6_9ACTN</name>
<proteinExistence type="predicted"/>
<keyword evidence="3" id="KW-0274">FAD</keyword>
<evidence type="ECO:0000256" key="2">
    <source>
        <dbReference type="ARBA" id="ARBA00022630"/>
    </source>
</evidence>
<dbReference type="Gene3D" id="3.30.390.30">
    <property type="match status" value="1"/>
</dbReference>